<keyword evidence="3" id="KW-1185">Reference proteome</keyword>
<dbReference type="InterPro" id="IPR039537">
    <property type="entry name" value="Retrotran_Ty1/copia-like"/>
</dbReference>
<protein>
    <submittedName>
        <fullName evidence="4">Uncharacterized protein LOC104733420</fullName>
    </submittedName>
</protein>
<feature type="compositionally biased region" description="Polar residues" evidence="1">
    <location>
        <begin position="598"/>
        <end position="623"/>
    </location>
</feature>
<evidence type="ECO:0000313" key="4">
    <source>
        <dbReference type="RefSeq" id="XP_010451299.1"/>
    </source>
</evidence>
<proteinExistence type="predicted"/>
<dbReference type="Proteomes" id="UP000694864">
    <property type="component" value="Chromosome 12"/>
</dbReference>
<evidence type="ECO:0000313" key="3">
    <source>
        <dbReference type="Proteomes" id="UP000694864"/>
    </source>
</evidence>
<dbReference type="InterPro" id="IPR057670">
    <property type="entry name" value="SH3_retrovirus"/>
</dbReference>
<dbReference type="PANTHER" id="PTHR42648:SF28">
    <property type="entry name" value="TRANSPOSON-ENCODED PROTEIN WITH RIBONUCLEASE H-LIKE AND RETROVIRUS ZINC FINGER-LIKE DOMAINS"/>
    <property type="match status" value="1"/>
</dbReference>
<dbReference type="SUPFAM" id="SSF53098">
    <property type="entry name" value="Ribonuclease H-like"/>
    <property type="match status" value="1"/>
</dbReference>
<name>A0ABM0V5X6_CAMSA</name>
<evidence type="ECO:0000259" key="2">
    <source>
        <dbReference type="PROSITE" id="PS50994"/>
    </source>
</evidence>
<feature type="region of interest" description="Disordered" evidence="1">
    <location>
        <begin position="598"/>
        <end position="680"/>
    </location>
</feature>
<dbReference type="InterPro" id="IPR012337">
    <property type="entry name" value="RNaseH-like_sf"/>
</dbReference>
<feature type="compositionally biased region" description="Acidic residues" evidence="1">
    <location>
        <begin position="652"/>
        <end position="661"/>
    </location>
</feature>
<dbReference type="Pfam" id="PF14223">
    <property type="entry name" value="Retrotran_gag_2"/>
    <property type="match status" value="1"/>
</dbReference>
<gene>
    <name evidence="4" type="primary">LOC104733420</name>
</gene>
<dbReference type="PROSITE" id="PS50994">
    <property type="entry name" value="INTEGRASE"/>
    <property type="match status" value="1"/>
</dbReference>
<reference evidence="3" key="1">
    <citation type="journal article" date="2014" name="Nat. Commun.">
        <title>The emerging biofuel crop Camelina sativa retains a highly undifferentiated hexaploid genome structure.</title>
        <authorList>
            <person name="Kagale S."/>
            <person name="Koh C."/>
            <person name="Nixon J."/>
            <person name="Bollina V."/>
            <person name="Clarke W.E."/>
            <person name="Tuteja R."/>
            <person name="Spillane C."/>
            <person name="Robinson S.J."/>
            <person name="Links M.G."/>
            <person name="Clarke C."/>
            <person name="Higgins E.E."/>
            <person name="Huebert T."/>
            <person name="Sharpe A.G."/>
            <person name="Parkin I.A."/>
        </authorList>
    </citation>
    <scope>NUCLEOTIDE SEQUENCE [LARGE SCALE GENOMIC DNA]</scope>
    <source>
        <strain evidence="3">cv. DH55</strain>
    </source>
</reference>
<reference evidence="4" key="2">
    <citation type="submission" date="2025-08" db="UniProtKB">
        <authorList>
            <consortium name="RefSeq"/>
        </authorList>
    </citation>
    <scope>IDENTIFICATION</scope>
    <source>
        <tissue evidence="4">Leaf</tissue>
    </source>
</reference>
<dbReference type="PANTHER" id="PTHR42648">
    <property type="entry name" value="TRANSPOSASE, PUTATIVE-RELATED"/>
    <property type="match status" value="1"/>
</dbReference>
<dbReference type="GeneID" id="104733420"/>
<dbReference type="Gene3D" id="3.30.420.10">
    <property type="entry name" value="Ribonuclease H-like superfamily/Ribonuclease H"/>
    <property type="match status" value="1"/>
</dbReference>
<feature type="domain" description="Integrase catalytic" evidence="2">
    <location>
        <begin position="398"/>
        <end position="494"/>
    </location>
</feature>
<dbReference type="InterPro" id="IPR001584">
    <property type="entry name" value="Integrase_cat-core"/>
</dbReference>
<organism evidence="3 4">
    <name type="scientific">Camelina sativa</name>
    <name type="common">False flax</name>
    <name type="synonym">Myagrum sativum</name>
    <dbReference type="NCBI Taxonomy" id="90675"/>
    <lineage>
        <taxon>Eukaryota</taxon>
        <taxon>Viridiplantae</taxon>
        <taxon>Streptophyta</taxon>
        <taxon>Embryophyta</taxon>
        <taxon>Tracheophyta</taxon>
        <taxon>Spermatophyta</taxon>
        <taxon>Magnoliopsida</taxon>
        <taxon>eudicotyledons</taxon>
        <taxon>Gunneridae</taxon>
        <taxon>Pentapetalae</taxon>
        <taxon>rosids</taxon>
        <taxon>malvids</taxon>
        <taxon>Brassicales</taxon>
        <taxon>Brassicaceae</taxon>
        <taxon>Camelineae</taxon>
        <taxon>Camelina</taxon>
    </lineage>
</organism>
<dbReference type="Pfam" id="PF25597">
    <property type="entry name" value="SH3_retrovirus"/>
    <property type="match status" value="1"/>
</dbReference>
<accession>A0ABM0V5X6</accession>
<evidence type="ECO:0000256" key="1">
    <source>
        <dbReference type="SAM" id="MobiDB-lite"/>
    </source>
</evidence>
<dbReference type="RefSeq" id="XP_010451299.1">
    <property type="nucleotide sequence ID" value="XM_010452997.1"/>
</dbReference>
<sequence>MDNNNKPVVTPVVLKGANYLLWKRTTKTALSGRGLWIHVETDQLPKKAIKEYAPILKAYSYCETAKELWETLANVYGNVTNLTRVFEVKKAINGLHQEDLEFTKHFGKFRSLWAELEMLRPSTIDPAILNERKEQDKIFGLLLTLNPAVNDLIKHILRGDKLPTLDDVCSKVQKEQGSLGLFSGKEELAMANKGVYKHEDKKVVICDHCKKRGHNKDKCWILHPHLKPAKFKANLSQDGPSGQGTGAANQGGATAMSASYGDLVRKSDLAALIRSITALKDSGITFLAFKPSMSLVVDSGASHHMIRVGDLKLFDKNSKAFFMPTFTSNLLSVKRATTDLNCYTIFGPNSVHFQDIETGKILGEGDARGDLYVLENTSSSSSNAFSLMSNLSSISSDVLRLDNGGEYTSHKRKEHLAKHGILQQTSCPYTPQQNGVAERKNRHLMEVARSMMFHTNVTKRFWGDALMMACYLINRTPTKVLQDVSPYEVLNKTKPSLDHLRVFGCVCFVLIPSEQRSKLDAKSIKCMFLGYSKSQKGYKCYDPTNGRILISRDVKFIEGLGYYQKKDWESLKDLSHFNSDRAANLRHLLDHLGITTQSSQLEPSEANHQNILTSSSPRGTTPDVSDPTEDLTESVPTSTEDVQTEPVALDNDNGDDNDDGVILDAPISQSVQPRRSERLKTIQPRRSERLKTVKRVYYNNQAVAHPI</sequence>
<dbReference type="InterPro" id="IPR036397">
    <property type="entry name" value="RNaseH_sf"/>
</dbReference>